<proteinExistence type="inferred from homology"/>
<dbReference type="InterPro" id="IPR004474">
    <property type="entry name" value="LytR_CpsA_psr"/>
</dbReference>
<evidence type="ECO:0000256" key="3">
    <source>
        <dbReference type="SAM" id="Phobius"/>
    </source>
</evidence>
<dbReference type="PANTHER" id="PTHR33392:SF6">
    <property type="entry name" value="POLYISOPRENYL-TEICHOIC ACID--PEPTIDOGLYCAN TEICHOIC ACID TRANSFERASE TAGU"/>
    <property type="match status" value="1"/>
</dbReference>
<evidence type="ECO:0000313" key="5">
    <source>
        <dbReference type="EMBL" id="GAA3879516.1"/>
    </source>
</evidence>
<keyword evidence="3" id="KW-0472">Membrane</keyword>
<name>A0ABP7KJ61_9MICO</name>
<feature type="compositionally biased region" description="Low complexity" evidence="2">
    <location>
        <begin position="386"/>
        <end position="405"/>
    </location>
</feature>
<organism evidence="5 6">
    <name type="scientific">Leifsonia kafniensis</name>
    <dbReference type="NCBI Taxonomy" id="475957"/>
    <lineage>
        <taxon>Bacteria</taxon>
        <taxon>Bacillati</taxon>
        <taxon>Actinomycetota</taxon>
        <taxon>Actinomycetes</taxon>
        <taxon>Micrococcales</taxon>
        <taxon>Microbacteriaceae</taxon>
        <taxon>Leifsonia</taxon>
    </lineage>
</organism>
<feature type="region of interest" description="Disordered" evidence="2">
    <location>
        <begin position="363"/>
        <end position="441"/>
    </location>
</feature>
<feature type="compositionally biased region" description="Polar residues" evidence="2">
    <location>
        <begin position="422"/>
        <end position="441"/>
    </location>
</feature>
<dbReference type="PANTHER" id="PTHR33392">
    <property type="entry name" value="POLYISOPRENYL-TEICHOIC ACID--PEPTIDOGLYCAN TEICHOIC ACID TRANSFERASE TAGU"/>
    <property type="match status" value="1"/>
</dbReference>
<dbReference type="Pfam" id="PF03816">
    <property type="entry name" value="LytR_cpsA_psr"/>
    <property type="match status" value="1"/>
</dbReference>
<evidence type="ECO:0000259" key="4">
    <source>
        <dbReference type="Pfam" id="PF03816"/>
    </source>
</evidence>
<keyword evidence="6" id="KW-1185">Reference proteome</keyword>
<feature type="domain" description="Cell envelope-related transcriptional attenuator" evidence="4">
    <location>
        <begin position="119"/>
        <end position="277"/>
    </location>
</feature>
<sequence>MIARSAPDPDAPRGAARLAPPLPIPIARHGRLPVQPVSITLLKGFALALAVVSVSVVAVTGIAIGDVTSSLKPGVALPADTNGPAPGIGAIAGGVNLLLVGSDSGQGDPRFGDRGEHLNDVTVLLHIAQDHASATVVSFPRDLEVTIPACAASPDEGAPGTDGGFTDKLNTAISYGGLGCAVAVVQQLSGLTIPFAAEIEFNGVIEMSNAVGGVPVCVAEPIEDEYTGTFLSAGVHVLSGWEALQFLRTRHGLSTGSDLARIGNQQAFLASLMRTITSDGTLNNPLTLYSLAKAAAGNMRLSASLQSLDSMVSIAKALQDINLEQMVFVQYPVEETPDGLLARTDDAATLFGALAADQPIQLSGQLGPANETDPTAPASPEPATPEPASTDPAAPATSAPGTPTGVPTPAPTGPAVVLPPSVTGQTAADQTCTVGRSLDNQ</sequence>
<dbReference type="RefSeq" id="WP_345066331.1">
    <property type="nucleotide sequence ID" value="NZ_BAABCN010000005.1"/>
</dbReference>
<comment type="caution">
    <text evidence="5">The sequence shown here is derived from an EMBL/GenBank/DDBJ whole genome shotgun (WGS) entry which is preliminary data.</text>
</comment>
<keyword evidence="3" id="KW-0812">Transmembrane</keyword>
<evidence type="ECO:0000313" key="6">
    <source>
        <dbReference type="Proteomes" id="UP001501803"/>
    </source>
</evidence>
<dbReference type="InterPro" id="IPR050922">
    <property type="entry name" value="LytR/CpsA/Psr_CW_biosynth"/>
</dbReference>
<dbReference type="EMBL" id="BAABCN010000005">
    <property type="protein sequence ID" value="GAA3879516.1"/>
    <property type="molecule type" value="Genomic_DNA"/>
</dbReference>
<dbReference type="Proteomes" id="UP001501803">
    <property type="component" value="Unassembled WGS sequence"/>
</dbReference>
<comment type="similarity">
    <text evidence="1">Belongs to the LytR/CpsA/Psr (LCP) family.</text>
</comment>
<accession>A0ABP7KJ61</accession>
<protein>
    <recommendedName>
        <fullName evidence="4">Cell envelope-related transcriptional attenuator domain-containing protein</fullName>
    </recommendedName>
</protein>
<gene>
    <name evidence="5" type="ORF">GCM10022381_22300</name>
</gene>
<reference evidence="6" key="1">
    <citation type="journal article" date="2019" name="Int. J. Syst. Evol. Microbiol.">
        <title>The Global Catalogue of Microorganisms (GCM) 10K type strain sequencing project: providing services to taxonomists for standard genome sequencing and annotation.</title>
        <authorList>
            <consortium name="The Broad Institute Genomics Platform"/>
            <consortium name="The Broad Institute Genome Sequencing Center for Infectious Disease"/>
            <person name="Wu L."/>
            <person name="Ma J."/>
        </authorList>
    </citation>
    <scope>NUCLEOTIDE SEQUENCE [LARGE SCALE GENOMIC DNA]</scope>
    <source>
        <strain evidence="6">JCM 17021</strain>
    </source>
</reference>
<dbReference type="NCBIfam" id="TIGR00350">
    <property type="entry name" value="lytR_cpsA_psr"/>
    <property type="match status" value="1"/>
</dbReference>
<evidence type="ECO:0000256" key="1">
    <source>
        <dbReference type="ARBA" id="ARBA00006068"/>
    </source>
</evidence>
<dbReference type="Gene3D" id="3.40.630.190">
    <property type="entry name" value="LCP protein"/>
    <property type="match status" value="1"/>
</dbReference>
<keyword evidence="3" id="KW-1133">Transmembrane helix</keyword>
<feature type="transmembrane region" description="Helical" evidence="3">
    <location>
        <begin position="41"/>
        <end position="64"/>
    </location>
</feature>
<evidence type="ECO:0000256" key="2">
    <source>
        <dbReference type="SAM" id="MobiDB-lite"/>
    </source>
</evidence>